<dbReference type="GO" id="GO:0046872">
    <property type="term" value="F:metal ion binding"/>
    <property type="evidence" value="ECO:0007669"/>
    <property type="project" value="UniProtKB-KW"/>
</dbReference>
<evidence type="ECO:0000256" key="4">
    <source>
        <dbReference type="SAM" id="SignalP"/>
    </source>
</evidence>
<keyword evidence="3" id="KW-0480">Metal-thiolate cluster</keyword>
<evidence type="ECO:0008006" key="7">
    <source>
        <dbReference type="Google" id="ProtNLM"/>
    </source>
</evidence>
<feature type="signal peptide" evidence="4">
    <location>
        <begin position="1"/>
        <end position="28"/>
    </location>
</feature>
<dbReference type="InterPro" id="IPR017854">
    <property type="entry name" value="Metalthion_dom_sf"/>
</dbReference>
<protein>
    <recommendedName>
        <fullName evidence="7">Metallothionein</fullName>
    </recommendedName>
</protein>
<evidence type="ECO:0000256" key="3">
    <source>
        <dbReference type="ARBA" id="ARBA00022851"/>
    </source>
</evidence>
<evidence type="ECO:0000256" key="2">
    <source>
        <dbReference type="ARBA" id="ARBA00022723"/>
    </source>
</evidence>
<feature type="chain" id="PRO_5018100084" description="Metallothionein" evidence="4">
    <location>
        <begin position="29"/>
        <end position="57"/>
    </location>
</feature>
<dbReference type="SUPFAM" id="SSF57868">
    <property type="entry name" value="Metallothionein"/>
    <property type="match status" value="1"/>
</dbReference>
<organism evidence="5 6">
    <name type="scientific">Maylandia zebra</name>
    <name type="common">zebra mbuna</name>
    <dbReference type="NCBI Taxonomy" id="106582"/>
    <lineage>
        <taxon>Eukaryota</taxon>
        <taxon>Metazoa</taxon>
        <taxon>Chordata</taxon>
        <taxon>Craniata</taxon>
        <taxon>Vertebrata</taxon>
        <taxon>Euteleostomi</taxon>
        <taxon>Actinopterygii</taxon>
        <taxon>Neopterygii</taxon>
        <taxon>Teleostei</taxon>
        <taxon>Neoteleostei</taxon>
        <taxon>Acanthomorphata</taxon>
        <taxon>Ovalentaria</taxon>
        <taxon>Cichlomorphae</taxon>
        <taxon>Cichliformes</taxon>
        <taxon>Cichlidae</taxon>
        <taxon>African cichlids</taxon>
        <taxon>Pseudocrenilabrinae</taxon>
        <taxon>Haplochromini</taxon>
        <taxon>Maylandia</taxon>
        <taxon>Maylandia zebra complex</taxon>
    </lineage>
</organism>
<evidence type="ECO:0000313" key="5">
    <source>
        <dbReference type="Ensembl" id="ENSMZEP00005034366.1"/>
    </source>
</evidence>
<dbReference type="Ensembl" id="ENSMZET00005035574.1">
    <property type="protein sequence ID" value="ENSMZEP00005034366.1"/>
    <property type="gene ID" value="ENSMZEG00005025685.1"/>
</dbReference>
<reference evidence="5" key="2">
    <citation type="submission" date="2025-09" db="UniProtKB">
        <authorList>
            <consortium name="Ensembl"/>
        </authorList>
    </citation>
    <scope>IDENTIFICATION</scope>
</reference>
<sequence length="57" mass="5837">MDPCECAKSDEICSFLCVLSVMMSVTAGCCDCCPSGCSKCASGCVCKGKTCDTSCCQ</sequence>
<proteinExistence type="predicted"/>
<dbReference type="InterPro" id="IPR000006">
    <property type="entry name" value="Metalthion_vert"/>
</dbReference>
<accession>A0A3P9DJN7</accession>
<keyword evidence="2" id="KW-0479">Metal-binding</keyword>
<keyword evidence="4" id="KW-0732">Signal</keyword>
<dbReference type="Proteomes" id="UP000265160">
    <property type="component" value="Unplaced"/>
</dbReference>
<dbReference type="GeneTree" id="ENSGT01000000221085"/>
<evidence type="ECO:0000256" key="1">
    <source>
        <dbReference type="ARBA" id="ARBA00002568"/>
    </source>
</evidence>
<keyword evidence="6" id="KW-1185">Reference proteome</keyword>
<dbReference type="AlphaFoldDB" id="A0A3P9DJN7"/>
<dbReference type="PRINTS" id="PR00860">
    <property type="entry name" value="MTVERTEBRATE"/>
</dbReference>
<name>A0A3P9DJN7_9CICH</name>
<reference evidence="5" key="1">
    <citation type="submission" date="2025-08" db="UniProtKB">
        <authorList>
            <consortium name="Ensembl"/>
        </authorList>
    </citation>
    <scope>IDENTIFICATION</scope>
</reference>
<comment type="function">
    <text evidence="1">Metallothioneins have a high content of cysteine residues that bind various heavy metals.</text>
</comment>
<dbReference type="STRING" id="106582.ENSMZEP00005034366"/>
<evidence type="ECO:0000313" key="6">
    <source>
        <dbReference type="Proteomes" id="UP000265160"/>
    </source>
</evidence>